<dbReference type="GO" id="GO:0016757">
    <property type="term" value="F:glycosyltransferase activity"/>
    <property type="evidence" value="ECO:0007669"/>
    <property type="project" value="InterPro"/>
</dbReference>
<evidence type="ECO:0000259" key="1">
    <source>
        <dbReference type="Pfam" id="PF00534"/>
    </source>
</evidence>
<evidence type="ECO:0008006" key="4">
    <source>
        <dbReference type="Google" id="ProtNLM"/>
    </source>
</evidence>
<dbReference type="PANTHER" id="PTHR45947:SF14">
    <property type="entry name" value="SLL1723 PROTEIN"/>
    <property type="match status" value="1"/>
</dbReference>
<gene>
    <name evidence="3" type="ORF">MNBD_GAMMA22-2529</name>
</gene>
<dbReference type="EMBL" id="UOFS01000009">
    <property type="protein sequence ID" value="VAW92005.1"/>
    <property type="molecule type" value="Genomic_DNA"/>
</dbReference>
<dbReference type="SUPFAM" id="SSF53756">
    <property type="entry name" value="UDP-Glycosyltransferase/glycogen phosphorylase"/>
    <property type="match status" value="1"/>
</dbReference>
<evidence type="ECO:0000259" key="2">
    <source>
        <dbReference type="Pfam" id="PF13439"/>
    </source>
</evidence>
<protein>
    <recommendedName>
        <fullName evidence="4">Glycosyltransferase</fullName>
    </recommendedName>
</protein>
<dbReference type="Pfam" id="PF13439">
    <property type="entry name" value="Glyco_transf_4"/>
    <property type="match status" value="1"/>
</dbReference>
<dbReference type="AlphaFoldDB" id="A0A3B0ZF03"/>
<feature type="domain" description="Glycosyl transferase family 1" evidence="1">
    <location>
        <begin position="201"/>
        <end position="340"/>
    </location>
</feature>
<dbReference type="InterPro" id="IPR050194">
    <property type="entry name" value="Glycosyltransferase_grp1"/>
</dbReference>
<sequence>MKLMYLLTEPFGVGGVQSDMLALSKDLVKEGDEVYVASTPGVMLDELQSRGAKFVDLDFQFKGLIGMLKVGFKLRKFIKQEKIEILAPQSVRSTIASFICLRIIPFSYKVKSTRKKLAIVTTIHNIHNPMHFKYGGIILNICSDYVIFESHYERNRLIKSGLGELKSSVIHSGIDTEKFLPHEPNNKLLQEYGLDKSIHSIFGIVARLSEEKGHQYLLKAFAKVLTKNENARLIIVGDGPLLDETKAISKSLNLDDSVIFTGLKRNVAEHLSMFDVFVLSSTRESFPLAAREAMAAGKAVIAPRIGGCPEVVDENNTGYLFEAANVDDLASCMQKIIVAEKFIEFGKKSRQRVVDLFSRKQWVVGDKAIYMSYL</sequence>
<name>A0A3B0ZF03_9ZZZZ</name>
<dbReference type="Gene3D" id="3.40.50.2000">
    <property type="entry name" value="Glycogen Phosphorylase B"/>
    <property type="match status" value="2"/>
</dbReference>
<dbReference type="InterPro" id="IPR001296">
    <property type="entry name" value="Glyco_trans_1"/>
</dbReference>
<evidence type="ECO:0000313" key="3">
    <source>
        <dbReference type="EMBL" id="VAW92005.1"/>
    </source>
</evidence>
<dbReference type="Pfam" id="PF00534">
    <property type="entry name" value="Glycos_transf_1"/>
    <property type="match status" value="1"/>
</dbReference>
<proteinExistence type="predicted"/>
<accession>A0A3B0ZF03</accession>
<dbReference type="PANTHER" id="PTHR45947">
    <property type="entry name" value="SULFOQUINOVOSYL TRANSFERASE SQD2"/>
    <property type="match status" value="1"/>
</dbReference>
<dbReference type="InterPro" id="IPR028098">
    <property type="entry name" value="Glyco_trans_4-like_N"/>
</dbReference>
<feature type="domain" description="Glycosyltransferase subfamily 4-like N-terminal" evidence="2">
    <location>
        <begin position="13"/>
        <end position="178"/>
    </location>
</feature>
<reference evidence="3" key="1">
    <citation type="submission" date="2018-06" db="EMBL/GenBank/DDBJ databases">
        <authorList>
            <person name="Zhirakovskaya E."/>
        </authorList>
    </citation>
    <scope>NUCLEOTIDE SEQUENCE</scope>
</reference>
<organism evidence="3">
    <name type="scientific">hydrothermal vent metagenome</name>
    <dbReference type="NCBI Taxonomy" id="652676"/>
    <lineage>
        <taxon>unclassified sequences</taxon>
        <taxon>metagenomes</taxon>
        <taxon>ecological metagenomes</taxon>
    </lineage>
</organism>